<evidence type="ECO:0000256" key="2">
    <source>
        <dbReference type="ARBA" id="ARBA00022475"/>
    </source>
</evidence>
<dbReference type="Pfam" id="PF00005">
    <property type="entry name" value="ABC_tran"/>
    <property type="match status" value="1"/>
</dbReference>
<feature type="domain" description="ABC transporter" evidence="5">
    <location>
        <begin position="8"/>
        <end position="238"/>
    </location>
</feature>
<dbReference type="InterPro" id="IPR003593">
    <property type="entry name" value="AAA+_ATPase"/>
</dbReference>
<keyword evidence="4 6" id="KW-0067">ATP-binding</keyword>
<dbReference type="InterPro" id="IPR027417">
    <property type="entry name" value="P-loop_NTPase"/>
</dbReference>
<keyword evidence="7" id="KW-1185">Reference proteome</keyword>
<evidence type="ECO:0000256" key="3">
    <source>
        <dbReference type="ARBA" id="ARBA00022741"/>
    </source>
</evidence>
<dbReference type="SUPFAM" id="SSF52540">
    <property type="entry name" value="P-loop containing nucleoside triphosphate hydrolases"/>
    <property type="match status" value="1"/>
</dbReference>
<dbReference type="InterPro" id="IPR003439">
    <property type="entry name" value="ABC_transporter-like_ATP-bd"/>
</dbReference>
<sequence length="309" mass="33893">MTMAEPLLELQRVDKQYRRGSNQVQALSDYSLALHGGEVLGLLGPNGAGKTTAIKVITQLCEPDAGLLLWRGAPVRDKRYLGRLGVLLEGRGALNERLSTWENARYFCGLREAAFDRAHFNAMAELLELPDPRAPVRLLSTGNKLKSGLLLSLIHRPDVALLDEPTIGLDLFGVRKLDALVRYIAAEGCAVMISSHDLHFVERLAQRIACIRQGRKVFDGAKQDFLRVEHAYALSLAVRDGPPPPLPAGLQWQAPADGPLRLALRDHAELCRVLAVLMPALPAAEGLQVERVTLREKYQALVGNAQETA</sequence>
<dbReference type="InterPro" id="IPR050763">
    <property type="entry name" value="ABC_transporter_ATP-binding"/>
</dbReference>
<dbReference type="PANTHER" id="PTHR42711">
    <property type="entry name" value="ABC TRANSPORTER ATP-BINDING PROTEIN"/>
    <property type="match status" value="1"/>
</dbReference>
<gene>
    <name evidence="6" type="ORF">J2X21_002155</name>
</gene>
<dbReference type="PANTHER" id="PTHR42711:SF1">
    <property type="entry name" value="ABC-TRANSPORT PROTEIN, ATP-BINDING COMPONENT"/>
    <property type="match status" value="1"/>
</dbReference>
<evidence type="ECO:0000259" key="5">
    <source>
        <dbReference type="PROSITE" id="PS50893"/>
    </source>
</evidence>
<keyword evidence="2" id="KW-1003">Cell membrane</keyword>
<keyword evidence="1" id="KW-0813">Transport</keyword>
<reference evidence="6 7" key="1">
    <citation type="submission" date="2023-07" db="EMBL/GenBank/DDBJ databases">
        <title>Sorghum-associated microbial communities from plants grown in Nebraska, USA.</title>
        <authorList>
            <person name="Schachtman D."/>
        </authorList>
    </citation>
    <scope>NUCLEOTIDE SEQUENCE [LARGE SCALE GENOMIC DNA]</scope>
    <source>
        <strain evidence="6 7">BE316</strain>
    </source>
</reference>
<dbReference type="Proteomes" id="UP001180825">
    <property type="component" value="Unassembled WGS sequence"/>
</dbReference>
<evidence type="ECO:0000256" key="1">
    <source>
        <dbReference type="ARBA" id="ARBA00022448"/>
    </source>
</evidence>
<protein>
    <submittedName>
        <fullName evidence="6">ABC-2 type transport system ATP-binding protein</fullName>
    </submittedName>
</protein>
<keyword evidence="2" id="KW-0472">Membrane</keyword>
<keyword evidence="3" id="KW-0547">Nucleotide-binding</keyword>
<evidence type="ECO:0000256" key="4">
    <source>
        <dbReference type="ARBA" id="ARBA00022840"/>
    </source>
</evidence>
<proteinExistence type="predicted"/>
<accession>A0ABU2A743</accession>
<evidence type="ECO:0000313" key="7">
    <source>
        <dbReference type="Proteomes" id="UP001180825"/>
    </source>
</evidence>
<comment type="caution">
    <text evidence="6">The sequence shown here is derived from an EMBL/GenBank/DDBJ whole genome shotgun (WGS) entry which is preliminary data.</text>
</comment>
<evidence type="ECO:0000313" key="6">
    <source>
        <dbReference type="EMBL" id="MDR7333022.1"/>
    </source>
</evidence>
<organism evidence="6 7">
    <name type="scientific">Roseateles asaccharophilus</name>
    <dbReference type="NCBI Taxonomy" id="582607"/>
    <lineage>
        <taxon>Bacteria</taxon>
        <taxon>Pseudomonadati</taxon>
        <taxon>Pseudomonadota</taxon>
        <taxon>Betaproteobacteria</taxon>
        <taxon>Burkholderiales</taxon>
        <taxon>Sphaerotilaceae</taxon>
        <taxon>Roseateles</taxon>
    </lineage>
</organism>
<name>A0ABU2A743_9BURK</name>
<dbReference type="RefSeq" id="WP_310328272.1">
    <property type="nucleotide sequence ID" value="NZ_JAVDXV010000003.1"/>
</dbReference>
<dbReference type="SMART" id="SM00382">
    <property type="entry name" value="AAA"/>
    <property type="match status" value="1"/>
</dbReference>
<dbReference type="EMBL" id="JAVDXV010000003">
    <property type="protein sequence ID" value="MDR7333022.1"/>
    <property type="molecule type" value="Genomic_DNA"/>
</dbReference>
<dbReference type="Gene3D" id="3.40.50.300">
    <property type="entry name" value="P-loop containing nucleotide triphosphate hydrolases"/>
    <property type="match status" value="1"/>
</dbReference>
<dbReference type="GO" id="GO:0005524">
    <property type="term" value="F:ATP binding"/>
    <property type="evidence" value="ECO:0007669"/>
    <property type="project" value="UniProtKB-KW"/>
</dbReference>
<dbReference type="PROSITE" id="PS50893">
    <property type="entry name" value="ABC_TRANSPORTER_2"/>
    <property type="match status" value="1"/>
</dbReference>